<proteinExistence type="predicted"/>
<name>A0A7C8UU60_ORBOL</name>
<evidence type="ECO:0000313" key="2">
    <source>
        <dbReference type="EMBL" id="KAF3227456.1"/>
    </source>
</evidence>
<feature type="compositionally biased region" description="Low complexity" evidence="1">
    <location>
        <begin position="36"/>
        <end position="66"/>
    </location>
</feature>
<accession>A0A7C8UU60</accession>
<dbReference type="AlphaFoldDB" id="A0A7C8UU60"/>
<feature type="compositionally biased region" description="Basic residues" evidence="1">
    <location>
        <begin position="1"/>
        <end position="10"/>
    </location>
</feature>
<sequence>MPMARPRKLRIISSDDEDDQPIVIASSENEQQTAPTVSKRSTRSTRASTTATTNVTTNTSANTSKSGSISRAKLYYRSIEVIEIENVIVYECSITSETFVFKLKVEFGSFKTRIFDNVVLCAYNPNFNPSS</sequence>
<organism evidence="2 3">
    <name type="scientific">Orbilia oligospora</name>
    <name type="common">Nematode-trapping fungus</name>
    <name type="synonym">Arthrobotrys oligospora</name>
    <dbReference type="NCBI Taxonomy" id="2813651"/>
    <lineage>
        <taxon>Eukaryota</taxon>
        <taxon>Fungi</taxon>
        <taxon>Dikarya</taxon>
        <taxon>Ascomycota</taxon>
        <taxon>Pezizomycotina</taxon>
        <taxon>Orbiliomycetes</taxon>
        <taxon>Orbiliales</taxon>
        <taxon>Orbiliaceae</taxon>
        <taxon>Orbilia</taxon>
    </lineage>
</organism>
<reference evidence="2 3" key="1">
    <citation type="submission" date="2019-06" db="EMBL/GenBank/DDBJ databases">
        <authorList>
            <person name="Palmer J.M."/>
        </authorList>
    </citation>
    <scope>NUCLEOTIDE SEQUENCE [LARGE SCALE GENOMIC DNA]</scope>
    <source>
        <strain evidence="2 3">TWF191</strain>
    </source>
</reference>
<dbReference type="Proteomes" id="UP000483672">
    <property type="component" value="Unassembled WGS sequence"/>
</dbReference>
<evidence type="ECO:0000313" key="3">
    <source>
        <dbReference type="Proteomes" id="UP000483672"/>
    </source>
</evidence>
<comment type="caution">
    <text evidence="2">The sequence shown here is derived from an EMBL/GenBank/DDBJ whole genome shotgun (WGS) entry which is preliminary data.</text>
</comment>
<feature type="compositionally biased region" description="Polar residues" evidence="1">
    <location>
        <begin position="26"/>
        <end position="35"/>
    </location>
</feature>
<evidence type="ECO:0000256" key="1">
    <source>
        <dbReference type="SAM" id="MobiDB-lite"/>
    </source>
</evidence>
<feature type="region of interest" description="Disordered" evidence="1">
    <location>
        <begin position="1"/>
        <end position="68"/>
    </location>
</feature>
<dbReference type="EMBL" id="WIPF01000019">
    <property type="protein sequence ID" value="KAF3227456.1"/>
    <property type="molecule type" value="Genomic_DNA"/>
</dbReference>
<protein>
    <submittedName>
        <fullName evidence="2">Uncharacterized protein</fullName>
    </submittedName>
</protein>
<gene>
    <name evidence="2" type="ORF">TWF191_003541</name>
</gene>